<reference evidence="6 7" key="1">
    <citation type="submission" date="2018-08" db="EMBL/GenBank/DDBJ databases">
        <title>Chitinophagaceae sp. K23C18032701, a novel bacterium isolated from forest soil.</title>
        <authorList>
            <person name="Wang C."/>
        </authorList>
    </citation>
    <scope>NUCLEOTIDE SEQUENCE [LARGE SCALE GENOMIC DNA]</scope>
    <source>
        <strain evidence="6 7">K23C18032701</strain>
    </source>
</reference>
<dbReference type="EMBL" id="QTJU01000001">
    <property type="protein sequence ID" value="RFM29425.1"/>
    <property type="molecule type" value="Genomic_DNA"/>
</dbReference>
<proteinExistence type="predicted"/>
<keyword evidence="4" id="KW-0012">Acyltransferase</keyword>
<dbReference type="PANTHER" id="PTHR42811">
    <property type="entry name" value="SERINE ACETYLTRANSFERASE"/>
    <property type="match status" value="1"/>
</dbReference>
<dbReference type="Gene3D" id="2.160.10.10">
    <property type="entry name" value="Hexapeptide repeat proteins"/>
    <property type="match status" value="1"/>
</dbReference>
<dbReference type="AlphaFoldDB" id="A0A3E1NNA8"/>
<feature type="domain" description="Serine acetyltransferase N-terminal" evidence="5">
    <location>
        <begin position="53"/>
        <end position="124"/>
    </location>
</feature>
<dbReference type="Pfam" id="PF06426">
    <property type="entry name" value="SATase_N"/>
    <property type="match status" value="1"/>
</dbReference>
<name>A0A3E1NNA8_9BACT</name>
<keyword evidence="3 6" id="KW-0808">Transferase</keyword>
<evidence type="ECO:0000256" key="2">
    <source>
        <dbReference type="ARBA" id="ARBA00022605"/>
    </source>
</evidence>
<evidence type="ECO:0000256" key="4">
    <source>
        <dbReference type="ARBA" id="ARBA00023315"/>
    </source>
</evidence>
<dbReference type="Proteomes" id="UP000261284">
    <property type="component" value="Unassembled WGS sequence"/>
</dbReference>
<evidence type="ECO:0000313" key="6">
    <source>
        <dbReference type="EMBL" id="RFM29425.1"/>
    </source>
</evidence>
<dbReference type="UniPathway" id="UPA00136">
    <property type="reaction ID" value="UER00199"/>
</dbReference>
<evidence type="ECO:0000256" key="1">
    <source>
        <dbReference type="ARBA" id="ARBA00018522"/>
    </source>
</evidence>
<dbReference type="NCBIfam" id="NF041874">
    <property type="entry name" value="EPS_EpsC"/>
    <property type="match status" value="1"/>
</dbReference>
<evidence type="ECO:0000313" key="7">
    <source>
        <dbReference type="Proteomes" id="UP000261284"/>
    </source>
</evidence>
<dbReference type="Gene3D" id="1.10.3130.10">
    <property type="entry name" value="serine acetyltransferase, domain 1"/>
    <property type="match status" value="1"/>
</dbReference>
<dbReference type="SUPFAM" id="SSF51161">
    <property type="entry name" value="Trimeric LpxA-like enzymes"/>
    <property type="match status" value="1"/>
</dbReference>
<accession>A0A3E1NNA8</accession>
<dbReference type="GO" id="GO:0006535">
    <property type="term" value="P:cysteine biosynthetic process from serine"/>
    <property type="evidence" value="ECO:0007669"/>
    <property type="project" value="InterPro"/>
</dbReference>
<dbReference type="OrthoDB" id="9801456at2"/>
<comment type="caution">
    <text evidence="6">The sequence shown here is derived from an EMBL/GenBank/DDBJ whole genome shotgun (WGS) entry which is preliminary data.</text>
</comment>
<dbReference type="InterPro" id="IPR045304">
    <property type="entry name" value="LbH_SAT"/>
</dbReference>
<dbReference type="CDD" id="cd03354">
    <property type="entry name" value="LbH_SAT"/>
    <property type="match status" value="1"/>
</dbReference>
<dbReference type="GO" id="GO:0005737">
    <property type="term" value="C:cytoplasm"/>
    <property type="evidence" value="ECO:0007669"/>
    <property type="project" value="InterPro"/>
</dbReference>
<keyword evidence="7" id="KW-1185">Reference proteome</keyword>
<dbReference type="InterPro" id="IPR053376">
    <property type="entry name" value="Serine_acetyltransferase"/>
</dbReference>
<dbReference type="GO" id="GO:0009001">
    <property type="term" value="F:serine O-acetyltransferase activity"/>
    <property type="evidence" value="ECO:0007669"/>
    <property type="project" value="InterPro"/>
</dbReference>
<evidence type="ECO:0000259" key="5">
    <source>
        <dbReference type="Pfam" id="PF06426"/>
    </source>
</evidence>
<organism evidence="6 7">
    <name type="scientific">Deminuibacter soli</name>
    <dbReference type="NCBI Taxonomy" id="2291815"/>
    <lineage>
        <taxon>Bacteria</taxon>
        <taxon>Pseudomonadati</taxon>
        <taxon>Bacteroidota</taxon>
        <taxon>Chitinophagia</taxon>
        <taxon>Chitinophagales</taxon>
        <taxon>Chitinophagaceae</taxon>
        <taxon>Deminuibacter</taxon>
    </lineage>
</organism>
<protein>
    <recommendedName>
        <fullName evidence="1">Serine acetyltransferase</fullName>
    </recommendedName>
</protein>
<gene>
    <name evidence="6" type="ORF">DXN05_00090</name>
</gene>
<evidence type="ECO:0000256" key="3">
    <source>
        <dbReference type="ARBA" id="ARBA00022679"/>
    </source>
</evidence>
<dbReference type="InterPro" id="IPR011004">
    <property type="entry name" value="Trimer_LpxA-like_sf"/>
</dbReference>
<dbReference type="RefSeq" id="WP_116845183.1">
    <property type="nucleotide sequence ID" value="NZ_QTJU01000001.1"/>
</dbReference>
<dbReference type="InterPro" id="IPR042122">
    <property type="entry name" value="Ser_AcTrfase_N_sf"/>
</dbReference>
<sequence length="278" mass="30345">MTQQQFLSALFQRNQHGFTGYPSKTLAAEFTDRLFHFLFGATKGKMRNLLDVENAYANLQGHLQTLLQDVIANTQTLQTAAEAFFEEIPSIYEVLLEDANAILEFDPAARSVEEVLIAYPGFFATAVYRFAHALWELDVPVLPRILTEYAHSNTGIDIHPGATIGKAFAIDHGTGIVIGETTVIGDHVKIYQGVTLGALNVAKSKGADTKRHPTIEDNVIIYSGASILGGTTVVGHDSIIGGNVFLTYSVPAASVVYHKSEIRVKDNNPFPEPLNFVI</sequence>
<dbReference type="InterPro" id="IPR010493">
    <property type="entry name" value="Ser_AcTrfase_N"/>
</dbReference>
<keyword evidence="2" id="KW-0028">Amino-acid biosynthesis</keyword>